<name>A0AAN7E4Y1_QUERU</name>
<dbReference type="Pfam" id="PF12796">
    <property type="entry name" value="Ank_2"/>
    <property type="match status" value="1"/>
</dbReference>
<accession>A0AAN7E4Y1</accession>
<evidence type="ECO:0000313" key="4">
    <source>
        <dbReference type="EMBL" id="KAK4563127.1"/>
    </source>
</evidence>
<gene>
    <name evidence="4" type="ORF">RGQ29_005582</name>
</gene>
<evidence type="ECO:0000259" key="3">
    <source>
        <dbReference type="Pfam" id="PF13962"/>
    </source>
</evidence>
<keyword evidence="5" id="KW-1185">Reference proteome</keyword>
<feature type="domain" description="PGG" evidence="3">
    <location>
        <begin position="309"/>
        <end position="413"/>
    </location>
</feature>
<dbReference type="PANTHER" id="PTHR24128:SF86">
    <property type="entry name" value="ALPHA-LATROTOXIN-LHE1A-LIKE"/>
    <property type="match status" value="1"/>
</dbReference>
<feature type="transmembrane region" description="Helical" evidence="2">
    <location>
        <begin position="315"/>
        <end position="332"/>
    </location>
</feature>
<comment type="caution">
    <text evidence="4">The sequence shown here is derived from an EMBL/GenBank/DDBJ whole genome shotgun (WGS) entry which is preliminary data.</text>
</comment>
<dbReference type="InterPro" id="IPR036770">
    <property type="entry name" value="Ankyrin_rpt-contain_sf"/>
</dbReference>
<evidence type="ECO:0000256" key="2">
    <source>
        <dbReference type="SAM" id="Phobius"/>
    </source>
</evidence>
<dbReference type="PANTHER" id="PTHR24128">
    <property type="entry name" value="HOMEOBOX PROTEIN WARIAI"/>
    <property type="match status" value="1"/>
</dbReference>
<keyword evidence="2" id="KW-1133">Transmembrane helix</keyword>
<feature type="transmembrane region" description="Helical" evidence="2">
    <location>
        <begin position="461"/>
        <end position="480"/>
    </location>
</feature>
<keyword evidence="1" id="KW-0040">ANK repeat</keyword>
<evidence type="ECO:0000313" key="5">
    <source>
        <dbReference type="Proteomes" id="UP001324115"/>
    </source>
</evidence>
<dbReference type="InterPro" id="IPR026961">
    <property type="entry name" value="PGG_dom"/>
</dbReference>
<organism evidence="4 5">
    <name type="scientific">Quercus rubra</name>
    <name type="common">Northern red oak</name>
    <name type="synonym">Quercus borealis</name>
    <dbReference type="NCBI Taxonomy" id="3512"/>
    <lineage>
        <taxon>Eukaryota</taxon>
        <taxon>Viridiplantae</taxon>
        <taxon>Streptophyta</taxon>
        <taxon>Embryophyta</taxon>
        <taxon>Tracheophyta</taxon>
        <taxon>Spermatophyta</taxon>
        <taxon>Magnoliopsida</taxon>
        <taxon>eudicotyledons</taxon>
        <taxon>Gunneridae</taxon>
        <taxon>Pentapetalae</taxon>
        <taxon>rosids</taxon>
        <taxon>fabids</taxon>
        <taxon>Fagales</taxon>
        <taxon>Fagaceae</taxon>
        <taxon>Quercus</taxon>
    </lineage>
</organism>
<reference evidence="4 5" key="1">
    <citation type="journal article" date="2023" name="G3 (Bethesda)">
        <title>A haplotype-resolved chromosome-scale genome for Quercus rubra L. provides insights into the genetics of adaptive traits for red oak species.</title>
        <authorList>
            <person name="Kapoor B."/>
            <person name="Jenkins J."/>
            <person name="Schmutz J."/>
            <person name="Zhebentyayeva T."/>
            <person name="Kuelheim C."/>
            <person name="Coggeshall M."/>
            <person name="Heim C."/>
            <person name="Lasky J.R."/>
            <person name="Leites L."/>
            <person name="Islam-Faridi N."/>
            <person name="Romero-Severson J."/>
            <person name="DeLeo V.L."/>
            <person name="Lucas S.M."/>
            <person name="Lazic D."/>
            <person name="Gailing O."/>
            <person name="Carlson J."/>
            <person name="Staton M."/>
        </authorList>
    </citation>
    <scope>NUCLEOTIDE SEQUENCE [LARGE SCALE GENOMIC DNA]</scope>
    <source>
        <strain evidence="4">Pseudo-F2</strain>
    </source>
</reference>
<feature type="repeat" description="ANK" evidence="1">
    <location>
        <begin position="124"/>
        <end position="151"/>
    </location>
</feature>
<sequence>MQVVCHLLTWGSRFVDVNSTNLEGKTAWDISQGQTQVNNREIKLMLCSARASSSSSLSTTTRSDDNNIDEFYNLIGEDVKLLEYIDELPFVNTPLHIAASYGNIQFAIEMMSLKPSFARKLDPNGFSPIHRALQNGHIELVCQLLQLDGDLVRVKGREQLTPLHYVAKSGEHLYLLDEFLLVCPDSITDVTIRNETVLHIALKNDKLEAFKFFVKWLGSNAVNRLLTWGYGFIHVNHRNSEGKTAWDILQGQTQVDNSEIRVMLRDAKAKPASSLSTFNSHPNNQRPAYSSRRVVHWRTNITREIRNLTEERRNILLMVAVLLATLSFQVILTPPGGLWQDNGECINLTEGLGSSHHNGSNHLTPFNLTTVGSSNYPVIMHLTRSNTTVACEHKAGTAVALEDPFFYLCAFCSCLTFNFSNALMVALAPGKTKLLFLGLHFTLSFSYCYSVRVIMDDIPGGVLLGTASVEILLSALIISYKRSPKLISS</sequence>
<evidence type="ECO:0000256" key="1">
    <source>
        <dbReference type="PROSITE-ProRule" id="PRU00023"/>
    </source>
</evidence>
<dbReference type="EMBL" id="JAXUIC010000011">
    <property type="protein sequence ID" value="KAK4563127.1"/>
    <property type="molecule type" value="Genomic_DNA"/>
</dbReference>
<protein>
    <recommendedName>
        <fullName evidence="3">PGG domain-containing protein</fullName>
    </recommendedName>
</protein>
<proteinExistence type="predicted"/>
<feature type="transmembrane region" description="Helical" evidence="2">
    <location>
        <begin position="434"/>
        <end position="455"/>
    </location>
</feature>
<dbReference type="PROSITE" id="PS50088">
    <property type="entry name" value="ANK_REPEAT"/>
    <property type="match status" value="1"/>
</dbReference>
<keyword evidence="2" id="KW-0472">Membrane</keyword>
<dbReference type="SUPFAM" id="SSF48403">
    <property type="entry name" value="Ankyrin repeat"/>
    <property type="match status" value="1"/>
</dbReference>
<dbReference type="Pfam" id="PF13962">
    <property type="entry name" value="PGG"/>
    <property type="match status" value="1"/>
</dbReference>
<dbReference type="AlphaFoldDB" id="A0AAN7E4Y1"/>
<dbReference type="InterPro" id="IPR002110">
    <property type="entry name" value="Ankyrin_rpt"/>
</dbReference>
<keyword evidence="2" id="KW-0812">Transmembrane</keyword>
<dbReference type="Proteomes" id="UP001324115">
    <property type="component" value="Unassembled WGS sequence"/>
</dbReference>
<feature type="transmembrane region" description="Helical" evidence="2">
    <location>
        <begin position="405"/>
        <end position="427"/>
    </location>
</feature>
<dbReference type="SMART" id="SM00248">
    <property type="entry name" value="ANK"/>
    <property type="match status" value="4"/>
</dbReference>
<dbReference type="Gene3D" id="1.25.40.20">
    <property type="entry name" value="Ankyrin repeat-containing domain"/>
    <property type="match status" value="1"/>
</dbReference>
<dbReference type="PROSITE" id="PS50297">
    <property type="entry name" value="ANK_REP_REGION"/>
    <property type="match status" value="1"/>
</dbReference>